<sequence>MGILTTLLQAITIKANGWSDGGHAINHMYDILFMMDQDHIPVGVRGGGGILPNGTILPNVGGFQPINDQGMSTAGGCRYRQAIPVGLRGRQDISSNLSLRKAFLPQGILVSPTGWATSDTVYDLLHMMGRDDIPVGLGDVFAVGQVHPTFPAIVDCKYAKLFLKAVAVFWTLIRFMDLLAICLVAPEGGFKMPRASKKQKGKGVSASGSSNGVRHSNYLGRLEVNLGRAILSERNIDLNNLIESEVPNQAAMTFQLVLEMYLQLVKCIQLSLVLVTASGGGGVLDSDMLYGLARDLPRSPRRYTAENSVKSGAPRDTDHPELRQPSEVDEVYIVGGNIDNDTNKGNVFTVPSNEHAEFNIFLDPLAAKTVFESKLNITLIPLQLQKRVCSFCAILNKLGTKSGTPESVFSECLLSRLWQLQLGHSSYLHVDIFLGEILRAVILGGHSHLNITYNFKPLKIVADGDISNVGQIIIDEERGKLVEVMESVNVAAYYDHFA</sequence>
<reference evidence="4" key="2">
    <citation type="submission" date="2023-06" db="EMBL/GenBank/DDBJ databases">
        <authorList>
            <person name="Swenson N.G."/>
            <person name="Wegrzyn J.L."/>
            <person name="Mcevoy S.L."/>
        </authorList>
    </citation>
    <scope>NUCLEOTIDE SEQUENCE</scope>
    <source>
        <strain evidence="4">NS2018</strain>
        <tissue evidence="4">Leaf</tissue>
    </source>
</reference>
<accession>A0AA39SZK7</accession>
<evidence type="ECO:0000256" key="1">
    <source>
        <dbReference type="ARBA" id="ARBA00009176"/>
    </source>
</evidence>
<organism evidence="4 5">
    <name type="scientific">Acer saccharum</name>
    <name type="common">Sugar maple</name>
    <dbReference type="NCBI Taxonomy" id="4024"/>
    <lineage>
        <taxon>Eukaryota</taxon>
        <taxon>Viridiplantae</taxon>
        <taxon>Streptophyta</taxon>
        <taxon>Embryophyta</taxon>
        <taxon>Tracheophyta</taxon>
        <taxon>Spermatophyta</taxon>
        <taxon>Magnoliopsida</taxon>
        <taxon>eudicotyledons</taxon>
        <taxon>Gunneridae</taxon>
        <taxon>Pentapetalae</taxon>
        <taxon>rosids</taxon>
        <taxon>malvids</taxon>
        <taxon>Sapindales</taxon>
        <taxon>Sapindaceae</taxon>
        <taxon>Hippocastanoideae</taxon>
        <taxon>Acereae</taxon>
        <taxon>Acer</taxon>
    </lineage>
</organism>
<evidence type="ECO:0000313" key="5">
    <source>
        <dbReference type="Proteomes" id="UP001168877"/>
    </source>
</evidence>
<comment type="caution">
    <text evidence="4">The sequence shown here is derived from an EMBL/GenBank/DDBJ whole genome shotgun (WGS) entry which is preliminary data.</text>
</comment>
<keyword evidence="5" id="KW-1185">Reference proteome</keyword>
<dbReference type="InterPro" id="IPR036452">
    <property type="entry name" value="Ribo_hydro-like"/>
</dbReference>
<evidence type="ECO:0000259" key="3">
    <source>
        <dbReference type="Pfam" id="PF01156"/>
    </source>
</evidence>
<protein>
    <recommendedName>
        <fullName evidence="3">Inosine/uridine-preferring nucleoside hydrolase domain-containing protein</fullName>
    </recommendedName>
</protein>
<comment type="similarity">
    <text evidence="1">Belongs to the IUNH family.</text>
</comment>
<feature type="compositionally biased region" description="Basic and acidic residues" evidence="2">
    <location>
        <begin position="313"/>
        <end position="322"/>
    </location>
</feature>
<evidence type="ECO:0000313" key="4">
    <source>
        <dbReference type="EMBL" id="KAK0601806.1"/>
    </source>
</evidence>
<dbReference type="SUPFAM" id="SSF53590">
    <property type="entry name" value="Nucleoside hydrolase"/>
    <property type="match status" value="1"/>
</dbReference>
<dbReference type="EMBL" id="JAUESC010000003">
    <property type="protein sequence ID" value="KAK0601806.1"/>
    <property type="molecule type" value="Genomic_DNA"/>
</dbReference>
<evidence type="ECO:0000256" key="2">
    <source>
        <dbReference type="SAM" id="MobiDB-lite"/>
    </source>
</evidence>
<feature type="region of interest" description="Disordered" evidence="2">
    <location>
        <begin position="301"/>
        <end position="322"/>
    </location>
</feature>
<name>A0AA39SZK7_ACESA</name>
<dbReference type="Pfam" id="PF01156">
    <property type="entry name" value="IU_nuc_hydro"/>
    <property type="match status" value="1"/>
</dbReference>
<feature type="domain" description="Inosine/uridine-preferring nucleoside hydrolase" evidence="3">
    <location>
        <begin position="320"/>
        <end position="398"/>
    </location>
</feature>
<dbReference type="Gene3D" id="3.90.245.10">
    <property type="entry name" value="Ribonucleoside hydrolase-like"/>
    <property type="match status" value="1"/>
</dbReference>
<dbReference type="PANTHER" id="PTHR46692">
    <property type="entry name" value="INOSINE-URIDINE PREFERRING NUCLEOSIDE HYDROLASE FAMILY PROTEIN"/>
    <property type="match status" value="1"/>
</dbReference>
<dbReference type="PANTHER" id="PTHR46692:SF2">
    <property type="entry name" value="INOSINE_URIDINE-PREFERRING NUCLEOSIDE HYDROLASE DOMAIN-CONTAINING PROTEIN"/>
    <property type="match status" value="1"/>
</dbReference>
<gene>
    <name evidence="4" type="ORF">LWI29_027557</name>
</gene>
<dbReference type="InterPro" id="IPR001910">
    <property type="entry name" value="Inosine/uridine_hydrolase_dom"/>
</dbReference>
<reference evidence="4" key="1">
    <citation type="journal article" date="2022" name="Plant J.">
        <title>Strategies of tolerance reflected in two North American maple genomes.</title>
        <authorList>
            <person name="McEvoy S.L."/>
            <person name="Sezen U.U."/>
            <person name="Trouern-Trend A."/>
            <person name="McMahon S.M."/>
            <person name="Schaberg P.G."/>
            <person name="Yang J."/>
            <person name="Wegrzyn J.L."/>
            <person name="Swenson N.G."/>
        </authorList>
    </citation>
    <scope>NUCLEOTIDE SEQUENCE</scope>
    <source>
        <strain evidence="4">NS2018</strain>
    </source>
</reference>
<proteinExistence type="inferred from homology"/>
<dbReference type="AlphaFoldDB" id="A0AA39SZK7"/>
<dbReference type="GO" id="GO:0016799">
    <property type="term" value="F:hydrolase activity, hydrolyzing N-glycosyl compounds"/>
    <property type="evidence" value="ECO:0007669"/>
    <property type="project" value="InterPro"/>
</dbReference>
<dbReference type="Proteomes" id="UP001168877">
    <property type="component" value="Unassembled WGS sequence"/>
</dbReference>